<keyword evidence="3" id="KW-1185">Reference proteome</keyword>
<sequence length="313" mass="34600">MPTVQDQMEGGKWRRKRGLKMSCRRETSQVSERRSDASDWPAWLWLSLALPDCTGCHVDRCLCVCVNCAHSGRTGDRGANPTGRSSQLEASGALAGAAKGALGPPKATGCDWLERRLFGRLAEANHLLAEGVVQLLQTGQLCRVGLGGDGEVSLRTACQQPRPSDADADADADADGREGGDKTDVGDKSSLDRDRRRRDEELLAARRMHQLGVYRYWQNTPPHTFTCSHLHRLPHSAPFALLPTFLHSVDFFHFPSSTASATFYIHSSLPFTTTITPLHWFLSFTIIRFSHFIHSLLSHLSPLPSLDSFSPLR</sequence>
<reference evidence="2" key="1">
    <citation type="submission" date="2018-11" db="EMBL/GenBank/DDBJ databases">
        <authorList>
            <consortium name="Pathogen Informatics"/>
        </authorList>
    </citation>
    <scope>NUCLEOTIDE SEQUENCE</scope>
</reference>
<name>A0A3S5AN56_9PLAT</name>
<protein>
    <submittedName>
        <fullName evidence="2">Uncharacterized protein</fullName>
    </submittedName>
</protein>
<accession>A0A3S5AN56</accession>
<dbReference type="Proteomes" id="UP000784294">
    <property type="component" value="Unassembled WGS sequence"/>
</dbReference>
<feature type="compositionally biased region" description="Basic and acidic residues" evidence="1">
    <location>
        <begin position="174"/>
        <end position="196"/>
    </location>
</feature>
<comment type="caution">
    <text evidence="2">The sequence shown here is derived from an EMBL/GenBank/DDBJ whole genome shotgun (WGS) entry which is preliminary data.</text>
</comment>
<organism evidence="2 3">
    <name type="scientific">Protopolystoma xenopodis</name>
    <dbReference type="NCBI Taxonomy" id="117903"/>
    <lineage>
        <taxon>Eukaryota</taxon>
        <taxon>Metazoa</taxon>
        <taxon>Spiralia</taxon>
        <taxon>Lophotrochozoa</taxon>
        <taxon>Platyhelminthes</taxon>
        <taxon>Monogenea</taxon>
        <taxon>Polyopisthocotylea</taxon>
        <taxon>Polystomatidea</taxon>
        <taxon>Polystomatidae</taxon>
        <taxon>Protopolystoma</taxon>
    </lineage>
</organism>
<dbReference type="EMBL" id="CAAALY010047850">
    <property type="protein sequence ID" value="VEL20749.1"/>
    <property type="molecule type" value="Genomic_DNA"/>
</dbReference>
<evidence type="ECO:0000313" key="3">
    <source>
        <dbReference type="Proteomes" id="UP000784294"/>
    </source>
</evidence>
<dbReference type="AlphaFoldDB" id="A0A3S5AN56"/>
<evidence type="ECO:0000313" key="2">
    <source>
        <dbReference type="EMBL" id="VEL20749.1"/>
    </source>
</evidence>
<evidence type="ECO:0000256" key="1">
    <source>
        <dbReference type="SAM" id="MobiDB-lite"/>
    </source>
</evidence>
<feature type="region of interest" description="Disordered" evidence="1">
    <location>
        <begin position="158"/>
        <end position="196"/>
    </location>
</feature>
<proteinExistence type="predicted"/>
<gene>
    <name evidence="2" type="ORF">PXEA_LOCUS14189</name>
</gene>